<dbReference type="GO" id="GO:0005524">
    <property type="term" value="F:ATP binding"/>
    <property type="evidence" value="ECO:0007669"/>
    <property type="project" value="UniProtKB-UniRule"/>
</dbReference>
<evidence type="ECO:0000256" key="4">
    <source>
        <dbReference type="ARBA" id="ARBA00022777"/>
    </source>
</evidence>
<dbReference type="InterPro" id="IPR007862">
    <property type="entry name" value="Adenylate_kinase_lid-dom"/>
</dbReference>
<dbReference type="PRINTS" id="PR00094">
    <property type="entry name" value="ADENYLTKNASE"/>
</dbReference>
<feature type="binding site" evidence="5">
    <location>
        <position position="150"/>
    </location>
    <ligand>
        <name>Zn(2+)</name>
        <dbReference type="ChEBI" id="CHEBI:29105"/>
        <note>structural</note>
    </ligand>
</feature>
<dbReference type="InterPro" id="IPR027417">
    <property type="entry name" value="P-loop_NTPase"/>
</dbReference>
<comment type="function">
    <text evidence="5">Catalyzes the reversible transfer of the terminal phosphate group between ATP and AMP. Plays an important role in cellular energy homeostasis and in adenine nucleotide metabolism.</text>
</comment>
<keyword evidence="5" id="KW-0479">Metal-binding</keyword>
<dbReference type="Pfam" id="PF05191">
    <property type="entry name" value="ADK_lid"/>
    <property type="match status" value="1"/>
</dbReference>
<feature type="binding site" evidence="5">
    <location>
        <position position="127"/>
    </location>
    <ligand>
        <name>ATP</name>
        <dbReference type="ChEBI" id="CHEBI:30616"/>
    </ligand>
</feature>
<feature type="binding site" evidence="5">
    <location>
        <position position="130"/>
    </location>
    <ligand>
        <name>Zn(2+)</name>
        <dbReference type="ChEBI" id="CHEBI:29105"/>
        <note>structural</note>
    </ligand>
</feature>
<dbReference type="NCBIfam" id="NF011100">
    <property type="entry name" value="PRK14527.1"/>
    <property type="match status" value="1"/>
</dbReference>
<dbReference type="Proteomes" id="UP000193136">
    <property type="component" value="Unassembled WGS sequence"/>
</dbReference>
<keyword evidence="3 5" id="KW-0547">Nucleotide-binding</keyword>
<dbReference type="AlphaFoldDB" id="A0A1X0YD81"/>
<evidence type="ECO:0000256" key="3">
    <source>
        <dbReference type="ARBA" id="ARBA00022741"/>
    </source>
</evidence>
<evidence type="ECO:0000256" key="7">
    <source>
        <dbReference type="RuleBase" id="RU003331"/>
    </source>
</evidence>
<dbReference type="EMBL" id="NAAD01000002">
    <property type="protein sequence ID" value="ORJ63076.1"/>
    <property type="molecule type" value="Genomic_DNA"/>
</dbReference>
<feature type="binding site" evidence="5">
    <location>
        <position position="31"/>
    </location>
    <ligand>
        <name>AMP</name>
        <dbReference type="ChEBI" id="CHEBI:456215"/>
    </ligand>
</feature>
<feature type="binding site" evidence="5">
    <location>
        <begin position="85"/>
        <end position="88"/>
    </location>
    <ligand>
        <name>AMP</name>
        <dbReference type="ChEBI" id="CHEBI:456215"/>
    </ligand>
</feature>
<dbReference type="GO" id="GO:0004017">
    <property type="term" value="F:AMP kinase activity"/>
    <property type="evidence" value="ECO:0007669"/>
    <property type="project" value="UniProtKB-UniRule"/>
</dbReference>
<dbReference type="InterPro" id="IPR000850">
    <property type="entry name" value="Adenylat/UMP-CMP_kin"/>
</dbReference>
<feature type="binding site" evidence="5">
    <location>
        <position position="92"/>
    </location>
    <ligand>
        <name>AMP</name>
        <dbReference type="ChEBI" id="CHEBI:456215"/>
    </ligand>
</feature>
<dbReference type="EC" id="2.7.4.3" evidence="5 7"/>
<comment type="caution">
    <text evidence="9">The sequence shown here is derived from an EMBL/GenBank/DDBJ whole genome shotgun (WGS) entry which is preliminary data.</text>
</comment>
<dbReference type="NCBIfam" id="NF001380">
    <property type="entry name" value="PRK00279.1-2"/>
    <property type="match status" value="1"/>
</dbReference>
<evidence type="ECO:0000313" key="9">
    <source>
        <dbReference type="EMBL" id="ORJ63076.1"/>
    </source>
</evidence>
<keyword evidence="5" id="KW-0862">Zinc</keyword>
<accession>A0A1X0YD81</accession>
<organism evidence="9 10">
    <name type="scientific">Geothermobacter hydrogeniphilus</name>
    <dbReference type="NCBI Taxonomy" id="1969733"/>
    <lineage>
        <taxon>Bacteria</taxon>
        <taxon>Pseudomonadati</taxon>
        <taxon>Thermodesulfobacteriota</taxon>
        <taxon>Desulfuromonadia</taxon>
        <taxon>Desulfuromonadales</taxon>
        <taxon>Geothermobacteraceae</taxon>
        <taxon>Geothermobacter</taxon>
    </lineage>
</organism>
<dbReference type="GO" id="GO:0005737">
    <property type="term" value="C:cytoplasm"/>
    <property type="evidence" value="ECO:0007669"/>
    <property type="project" value="UniProtKB-SubCell"/>
</dbReference>
<feature type="binding site" evidence="5">
    <location>
        <position position="160"/>
    </location>
    <ligand>
        <name>AMP</name>
        <dbReference type="ChEBI" id="CHEBI:456215"/>
    </ligand>
</feature>
<dbReference type="OrthoDB" id="9805030at2"/>
<name>A0A1X0YD81_9BACT</name>
<dbReference type="GO" id="GO:0008270">
    <property type="term" value="F:zinc ion binding"/>
    <property type="evidence" value="ECO:0007669"/>
    <property type="project" value="UniProtKB-UniRule"/>
</dbReference>
<dbReference type="PROSITE" id="PS00113">
    <property type="entry name" value="ADENYLATE_KINASE"/>
    <property type="match status" value="1"/>
</dbReference>
<dbReference type="InterPro" id="IPR006259">
    <property type="entry name" value="Adenyl_kin_sub"/>
</dbReference>
<dbReference type="GO" id="GO:0044209">
    <property type="term" value="P:AMP salvage"/>
    <property type="evidence" value="ECO:0007669"/>
    <property type="project" value="UniProtKB-UniRule"/>
</dbReference>
<evidence type="ECO:0000259" key="8">
    <source>
        <dbReference type="Pfam" id="PF05191"/>
    </source>
</evidence>
<feature type="binding site" evidence="5">
    <location>
        <position position="133"/>
    </location>
    <ligand>
        <name>Zn(2+)</name>
        <dbReference type="ChEBI" id="CHEBI:29105"/>
        <note>structural</note>
    </ligand>
</feature>
<feature type="binding site" evidence="5">
    <location>
        <position position="153"/>
    </location>
    <ligand>
        <name>Zn(2+)</name>
        <dbReference type="ChEBI" id="CHEBI:29105"/>
        <note>structural</note>
    </ligand>
</feature>
<evidence type="ECO:0000313" key="10">
    <source>
        <dbReference type="Proteomes" id="UP000193136"/>
    </source>
</evidence>
<dbReference type="UniPathway" id="UPA00588">
    <property type="reaction ID" value="UER00649"/>
</dbReference>
<dbReference type="NCBIfam" id="NF001381">
    <property type="entry name" value="PRK00279.1-3"/>
    <property type="match status" value="1"/>
</dbReference>
<comment type="similarity">
    <text evidence="5 6">Belongs to the adenylate kinase family.</text>
</comment>
<feature type="domain" description="Adenylate kinase active site lid" evidence="8">
    <location>
        <begin position="127"/>
        <end position="162"/>
    </location>
</feature>
<dbReference type="NCBIfam" id="TIGR01351">
    <property type="entry name" value="adk"/>
    <property type="match status" value="1"/>
</dbReference>
<comment type="pathway">
    <text evidence="5">Purine metabolism; AMP biosynthesis via salvage pathway; AMP from ADP: step 1/1.</text>
</comment>
<feature type="region of interest" description="LID" evidence="5">
    <location>
        <begin position="126"/>
        <end position="163"/>
    </location>
</feature>
<protein>
    <recommendedName>
        <fullName evidence="5 7">Adenylate kinase</fullName>
        <shortName evidence="5">AK</shortName>
        <ecNumber evidence="5 7">2.7.4.3</ecNumber>
    </recommendedName>
    <alternativeName>
        <fullName evidence="5">ATP-AMP transphosphorylase</fullName>
    </alternativeName>
    <alternativeName>
        <fullName evidence="5">ATP:AMP phosphotransferase</fullName>
    </alternativeName>
    <alternativeName>
        <fullName evidence="5">Adenylate monophosphate kinase</fullName>
    </alternativeName>
</protein>
<feature type="binding site" evidence="5">
    <location>
        <position position="171"/>
    </location>
    <ligand>
        <name>AMP</name>
        <dbReference type="ChEBI" id="CHEBI:456215"/>
    </ligand>
</feature>
<dbReference type="STRING" id="1969733.B5V00_03240"/>
<reference evidence="9 10" key="1">
    <citation type="submission" date="2017-03" db="EMBL/GenBank/DDBJ databases">
        <title>Genome sequence of Geothermobacter sp. EPR-M, Deep-Sea Iron Reducer.</title>
        <authorList>
            <person name="Tully B."/>
            <person name="Savalia P."/>
            <person name="Abuyen K."/>
            <person name="Baughan C."/>
            <person name="Romero E."/>
            <person name="Ronkowski C."/>
            <person name="Torres B."/>
            <person name="Tremblay J."/>
            <person name="Trujillo A."/>
            <person name="Tyler M."/>
            <person name="Perez-Rodriguez I."/>
            <person name="Amend J."/>
        </authorList>
    </citation>
    <scope>NUCLEOTIDE SEQUENCE [LARGE SCALE GENOMIC DNA]</scope>
    <source>
        <strain evidence="9 10">EPR-M</strain>
    </source>
</reference>
<comment type="domain">
    <text evidence="5">Consists of three domains, a large central CORE domain and two small peripheral domains, NMPbind and LID, which undergo movements during catalysis. The LID domain closes over the site of phosphoryl transfer upon ATP binding. Assembling and dissambling the active center during each catalytic cycle provides an effective means to prevent ATP hydrolysis. Some bacteria have evolved a zinc-coordinating structure that stabilizes the LID domain.</text>
</comment>
<dbReference type="CDD" id="cd01428">
    <property type="entry name" value="ADK"/>
    <property type="match status" value="1"/>
</dbReference>
<keyword evidence="4 5" id="KW-0418">Kinase</keyword>
<dbReference type="SUPFAM" id="SSF52540">
    <property type="entry name" value="P-loop containing nucleoside triphosphate hydrolases"/>
    <property type="match status" value="1"/>
</dbReference>
<keyword evidence="5 7" id="KW-0067">ATP-binding</keyword>
<keyword evidence="2 5" id="KW-0545">Nucleotide biosynthesis</keyword>
<feature type="binding site" evidence="5">
    <location>
        <position position="36"/>
    </location>
    <ligand>
        <name>AMP</name>
        <dbReference type="ChEBI" id="CHEBI:456215"/>
    </ligand>
</feature>
<comment type="caution">
    <text evidence="5">Lacks conserved residue(s) required for the propagation of feature annotation.</text>
</comment>
<dbReference type="FunFam" id="3.40.50.300:FF:000106">
    <property type="entry name" value="Adenylate kinase mitochondrial"/>
    <property type="match status" value="1"/>
</dbReference>
<evidence type="ECO:0000256" key="1">
    <source>
        <dbReference type="ARBA" id="ARBA00022679"/>
    </source>
</evidence>
<comment type="subunit">
    <text evidence="5 7">Monomer.</text>
</comment>
<dbReference type="HAMAP" id="MF_00235">
    <property type="entry name" value="Adenylate_kinase_Adk"/>
    <property type="match status" value="1"/>
</dbReference>
<dbReference type="RefSeq" id="WP_085009316.1">
    <property type="nucleotide sequence ID" value="NZ_NAAD01000002.1"/>
</dbReference>
<keyword evidence="1 5" id="KW-0808">Transferase</keyword>
<keyword evidence="5" id="KW-0963">Cytoplasm</keyword>
<evidence type="ECO:0000256" key="6">
    <source>
        <dbReference type="RuleBase" id="RU003330"/>
    </source>
</evidence>
<proteinExistence type="inferred from homology"/>
<feature type="binding site" evidence="5">
    <location>
        <begin position="10"/>
        <end position="15"/>
    </location>
    <ligand>
        <name>ATP</name>
        <dbReference type="ChEBI" id="CHEBI:30616"/>
    </ligand>
</feature>
<dbReference type="InterPro" id="IPR033690">
    <property type="entry name" value="Adenylat_kinase_CS"/>
</dbReference>
<comment type="subcellular location">
    <subcellularLocation>
        <location evidence="5 7">Cytoplasm</location>
    </subcellularLocation>
</comment>
<evidence type="ECO:0000256" key="5">
    <source>
        <dbReference type="HAMAP-Rule" id="MF_00235"/>
    </source>
</evidence>
<gene>
    <name evidence="5" type="primary">adk</name>
    <name evidence="9" type="ORF">B5V00_03240</name>
</gene>
<dbReference type="Gene3D" id="3.40.50.300">
    <property type="entry name" value="P-loop containing nucleotide triphosphate hydrolases"/>
    <property type="match status" value="1"/>
</dbReference>
<dbReference type="PANTHER" id="PTHR23359">
    <property type="entry name" value="NUCLEOTIDE KINASE"/>
    <property type="match status" value="1"/>
</dbReference>
<comment type="catalytic activity">
    <reaction evidence="5 7">
        <text>AMP + ATP = 2 ADP</text>
        <dbReference type="Rhea" id="RHEA:12973"/>
        <dbReference type="ChEBI" id="CHEBI:30616"/>
        <dbReference type="ChEBI" id="CHEBI:456215"/>
        <dbReference type="ChEBI" id="CHEBI:456216"/>
        <dbReference type="EC" id="2.7.4.3"/>
    </reaction>
</comment>
<keyword evidence="10" id="KW-1185">Reference proteome</keyword>
<feature type="binding site" evidence="5">
    <location>
        <begin position="57"/>
        <end position="59"/>
    </location>
    <ligand>
        <name>AMP</name>
        <dbReference type="ChEBI" id="CHEBI:456215"/>
    </ligand>
</feature>
<feature type="region of interest" description="NMP" evidence="5">
    <location>
        <begin position="30"/>
        <end position="59"/>
    </location>
</feature>
<feature type="binding site" evidence="5">
    <location>
        <position position="199"/>
    </location>
    <ligand>
        <name>ATP</name>
        <dbReference type="ChEBI" id="CHEBI:30616"/>
    </ligand>
</feature>
<sequence length="215" mass="23116">MNLILLGPPGAGKGTQAKLLIEHFGIPQISTGDMLRAAVKAGTEMGLKAKACMDSGALVPDEVVIGIVRDRLQEADCGKGFILDGFPRTVPQADALKSTLAELGKELQAVISLEVDIEALVERLTGRRTCRSCGKGFHLRFDPPGTAGVCDACGGELYQRDDDREETIRNRMKVYQEQTAPLVSYYQRDGLLAAIDGMQDIAVVQSDIRAALLEG</sequence>
<evidence type="ECO:0000256" key="2">
    <source>
        <dbReference type="ARBA" id="ARBA00022727"/>
    </source>
</evidence>
<dbReference type="Pfam" id="PF00406">
    <property type="entry name" value="ADK"/>
    <property type="match status" value="1"/>
</dbReference>